<feature type="binding site" evidence="6">
    <location>
        <position position="76"/>
    </location>
    <ligand>
        <name>substrate</name>
    </ligand>
</feature>
<evidence type="ECO:0000256" key="7">
    <source>
        <dbReference type="RuleBase" id="RU003653"/>
    </source>
</evidence>
<evidence type="ECO:0000256" key="6">
    <source>
        <dbReference type="HAMAP-Rule" id="MF_01974"/>
    </source>
</evidence>
<keyword evidence="2 6" id="KW-0031">Aminopeptidase</keyword>
<protein>
    <recommendedName>
        <fullName evidence="6 7">Methionine aminopeptidase</fullName>
        <shortName evidence="6">MAP</shortName>
        <shortName evidence="6">MetAP</shortName>
        <ecNumber evidence="6 7">3.4.11.18</ecNumber>
    </recommendedName>
    <alternativeName>
        <fullName evidence="6">Peptidase M</fullName>
    </alternativeName>
</protein>
<dbReference type="HAMAP" id="MF_01974">
    <property type="entry name" value="MetAP_1"/>
    <property type="match status" value="1"/>
</dbReference>
<dbReference type="InterPro" id="IPR036005">
    <property type="entry name" value="Creatinase/aminopeptidase-like"/>
</dbReference>
<dbReference type="GO" id="GO:0006508">
    <property type="term" value="P:proteolysis"/>
    <property type="evidence" value="ECO:0007669"/>
    <property type="project" value="UniProtKB-KW"/>
</dbReference>
<evidence type="ECO:0000259" key="8">
    <source>
        <dbReference type="Pfam" id="PF00557"/>
    </source>
</evidence>
<evidence type="ECO:0000256" key="5">
    <source>
        <dbReference type="ARBA" id="ARBA00022801"/>
    </source>
</evidence>
<dbReference type="Gene3D" id="3.90.230.10">
    <property type="entry name" value="Creatinase/methionine aminopeptidase superfamily"/>
    <property type="match status" value="1"/>
</dbReference>
<dbReference type="EMBL" id="VRYZ01000002">
    <property type="protein sequence ID" value="TXS93227.1"/>
    <property type="molecule type" value="Genomic_DNA"/>
</dbReference>
<dbReference type="InterPro" id="IPR002467">
    <property type="entry name" value="Pept_M24A_MAP1"/>
</dbReference>
<evidence type="ECO:0000313" key="9">
    <source>
        <dbReference type="EMBL" id="TXS93227.1"/>
    </source>
</evidence>
<dbReference type="PANTHER" id="PTHR43330:SF13">
    <property type="entry name" value="METHIONINE AMINOPEPTIDASE 2"/>
    <property type="match status" value="1"/>
</dbReference>
<dbReference type="OrthoDB" id="9761809at2"/>
<dbReference type="CDD" id="cd01086">
    <property type="entry name" value="MetAP1"/>
    <property type="match status" value="1"/>
</dbReference>
<dbReference type="AlphaFoldDB" id="A0A5C9A0V2"/>
<proteinExistence type="inferred from homology"/>
<sequence length="253" mass="26909">MTVENQQDIDGILNAGRIVADVRDAMLEAIEPGMTTAELDQLGAALLERSGAVSAPRATYNFPGTTCISVNEEAAHGIPGPRVMRAGDIVNVDVSAEFEGYFADTGGTVVVPPASALKVRLCHATQVALKRALAEARAGAPINAIGRAIQRTAKSHGFKTIRNLAGHGIGRSLHEAPEDIVSYFDRRDTRRLREGQVIAIEPFLSTRSTLVDEADDGWTLVGHPANLSAQFEHTLIVTRGAPIVATLSRSAAR</sequence>
<feature type="binding site" evidence="6">
    <location>
        <position position="104"/>
    </location>
    <ligand>
        <name>a divalent metal cation</name>
        <dbReference type="ChEBI" id="CHEBI:60240"/>
        <label>2</label>
        <note>catalytic</note>
    </ligand>
</feature>
<evidence type="ECO:0000256" key="1">
    <source>
        <dbReference type="ARBA" id="ARBA00002521"/>
    </source>
</evidence>
<feature type="binding site" evidence="6">
    <location>
        <position position="232"/>
    </location>
    <ligand>
        <name>a divalent metal cation</name>
        <dbReference type="ChEBI" id="CHEBI:60240"/>
        <label>2</label>
        <note>catalytic</note>
    </ligand>
</feature>
<dbReference type="PANTHER" id="PTHR43330">
    <property type="entry name" value="METHIONINE AMINOPEPTIDASE"/>
    <property type="match status" value="1"/>
</dbReference>
<keyword evidence="10" id="KW-1185">Reference proteome</keyword>
<keyword evidence="3 6" id="KW-0645">Protease</keyword>
<dbReference type="GO" id="GO:0004239">
    <property type="term" value="F:initiator methionyl aminopeptidase activity"/>
    <property type="evidence" value="ECO:0007669"/>
    <property type="project" value="UniProtKB-UniRule"/>
</dbReference>
<dbReference type="NCBIfam" id="TIGR00500">
    <property type="entry name" value="met_pdase_I"/>
    <property type="match status" value="1"/>
</dbReference>
<feature type="binding site" evidence="6">
    <location>
        <position position="167"/>
    </location>
    <ligand>
        <name>a divalent metal cation</name>
        <dbReference type="ChEBI" id="CHEBI:60240"/>
        <label>2</label>
        <note>catalytic</note>
    </ligand>
</feature>
<reference evidence="9 10" key="1">
    <citation type="submission" date="2019-08" db="EMBL/GenBank/DDBJ databases">
        <title>Parahaliea maris sp. nov., isolated from the surface seawater.</title>
        <authorList>
            <person name="Liu Y."/>
        </authorList>
    </citation>
    <scope>NUCLEOTIDE SEQUENCE [LARGE SCALE GENOMIC DNA]</scope>
    <source>
        <strain evidence="9 10">S2-26</strain>
    </source>
</reference>
<dbReference type="RefSeq" id="WP_148063163.1">
    <property type="nucleotide sequence ID" value="NZ_VRYZ01000002.1"/>
</dbReference>
<feature type="binding site" evidence="6">
    <location>
        <position position="174"/>
    </location>
    <ligand>
        <name>substrate</name>
    </ligand>
</feature>
<accession>A0A5C9A0V2</accession>
<dbReference type="InterPro" id="IPR000994">
    <property type="entry name" value="Pept_M24"/>
</dbReference>
<comment type="catalytic activity">
    <reaction evidence="6 7">
        <text>Release of N-terminal amino acids, preferentially methionine, from peptides and arylamides.</text>
        <dbReference type="EC" id="3.4.11.18"/>
    </reaction>
</comment>
<comment type="cofactor">
    <cofactor evidence="6">
        <name>Co(2+)</name>
        <dbReference type="ChEBI" id="CHEBI:48828"/>
    </cofactor>
    <cofactor evidence="6">
        <name>Zn(2+)</name>
        <dbReference type="ChEBI" id="CHEBI:29105"/>
    </cofactor>
    <cofactor evidence="6">
        <name>Mn(2+)</name>
        <dbReference type="ChEBI" id="CHEBI:29035"/>
    </cofactor>
    <cofactor evidence="6">
        <name>Fe(2+)</name>
        <dbReference type="ChEBI" id="CHEBI:29033"/>
    </cofactor>
    <text evidence="6">Binds 2 divalent metal cations per subunit. Has a high-affinity and a low affinity metal-binding site. The true nature of the physiological cofactor is under debate. The enzyme is active with cobalt, zinc, manganese or divalent iron ions. Most likely, methionine aminopeptidases function as mononuclear Fe(2+)-metalloproteases under physiological conditions, and the catalytically relevant metal-binding site has been assigned to the histidine-containing high-affinity site.</text>
</comment>
<dbReference type="GO" id="GO:0046872">
    <property type="term" value="F:metal ion binding"/>
    <property type="evidence" value="ECO:0007669"/>
    <property type="project" value="UniProtKB-UniRule"/>
</dbReference>
<feature type="binding site" evidence="6">
    <location>
        <position position="93"/>
    </location>
    <ligand>
        <name>a divalent metal cation</name>
        <dbReference type="ChEBI" id="CHEBI:60240"/>
        <label>1</label>
    </ligand>
</feature>
<name>A0A5C9A0V2_9GAMM</name>
<dbReference type="PRINTS" id="PR00599">
    <property type="entry name" value="MAPEPTIDASE"/>
</dbReference>
<feature type="binding site" evidence="6">
    <location>
        <position position="104"/>
    </location>
    <ligand>
        <name>a divalent metal cation</name>
        <dbReference type="ChEBI" id="CHEBI:60240"/>
        <label>1</label>
    </ligand>
</feature>
<comment type="similarity">
    <text evidence="6">Belongs to the peptidase M24A family. Methionine aminopeptidase type 1 subfamily.</text>
</comment>
<keyword evidence="5 6" id="KW-0378">Hydrolase</keyword>
<feature type="binding site" evidence="6">
    <location>
        <position position="201"/>
    </location>
    <ligand>
        <name>a divalent metal cation</name>
        <dbReference type="ChEBI" id="CHEBI:60240"/>
        <label>2</label>
        <note>catalytic</note>
    </ligand>
</feature>
<evidence type="ECO:0000313" key="10">
    <source>
        <dbReference type="Proteomes" id="UP000321933"/>
    </source>
</evidence>
<keyword evidence="4 6" id="KW-0479">Metal-binding</keyword>
<comment type="function">
    <text evidence="1 6">Removes the N-terminal methionine from nascent proteins. The N-terminal methionine is often cleaved when the second residue in the primary sequence is small and uncharged (Met-Ala-, Cys, Gly, Pro, Ser, Thr, or Val). Requires deformylation of the N(alpha)-formylated initiator methionine before it can be hydrolyzed.</text>
</comment>
<dbReference type="Pfam" id="PF00557">
    <property type="entry name" value="Peptidase_M24"/>
    <property type="match status" value="1"/>
</dbReference>
<gene>
    <name evidence="6 9" type="primary">map</name>
    <name evidence="9" type="ORF">FVW59_05105</name>
</gene>
<dbReference type="SUPFAM" id="SSF55920">
    <property type="entry name" value="Creatinase/aminopeptidase"/>
    <property type="match status" value="1"/>
</dbReference>
<organism evidence="9 10">
    <name type="scientific">Parahaliea aestuarii</name>
    <dbReference type="NCBI Taxonomy" id="1852021"/>
    <lineage>
        <taxon>Bacteria</taxon>
        <taxon>Pseudomonadati</taxon>
        <taxon>Pseudomonadota</taxon>
        <taxon>Gammaproteobacteria</taxon>
        <taxon>Cellvibrionales</taxon>
        <taxon>Halieaceae</taxon>
        <taxon>Parahaliea</taxon>
    </lineage>
</organism>
<dbReference type="Proteomes" id="UP000321933">
    <property type="component" value="Unassembled WGS sequence"/>
</dbReference>
<dbReference type="EC" id="3.4.11.18" evidence="6 7"/>
<feature type="binding site" evidence="6">
    <location>
        <position position="232"/>
    </location>
    <ligand>
        <name>a divalent metal cation</name>
        <dbReference type="ChEBI" id="CHEBI:60240"/>
        <label>1</label>
    </ligand>
</feature>
<dbReference type="GO" id="GO:0070006">
    <property type="term" value="F:metalloaminopeptidase activity"/>
    <property type="evidence" value="ECO:0007669"/>
    <property type="project" value="UniProtKB-UniRule"/>
</dbReference>
<dbReference type="InterPro" id="IPR001714">
    <property type="entry name" value="Pept_M24_MAP"/>
</dbReference>
<evidence type="ECO:0000256" key="2">
    <source>
        <dbReference type="ARBA" id="ARBA00022438"/>
    </source>
</evidence>
<comment type="caution">
    <text evidence="9">The sequence shown here is derived from an EMBL/GenBank/DDBJ whole genome shotgun (WGS) entry which is preliminary data.</text>
</comment>
<evidence type="ECO:0000256" key="3">
    <source>
        <dbReference type="ARBA" id="ARBA00022670"/>
    </source>
</evidence>
<feature type="domain" description="Peptidase M24" evidence="8">
    <location>
        <begin position="12"/>
        <end position="238"/>
    </location>
</feature>
<comment type="subunit">
    <text evidence="6">Monomer.</text>
</comment>
<evidence type="ECO:0000256" key="4">
    <source>
        <dbReference type="ARBA" id="ARBA00022723"/>
    </source>
</evidence>